<keyword evidence="3" id="KW-1185">Reference proteome</keyword>
<evidence type="ECO:0000313" key="3">
    <source>
        <dbReference type="Proteomes" id="UP000603641"/>
    </source>
</evidence>
<protein>
    <submittedName>
        <fullName evidence="2">Cupin domain-containing protein</fullName>
    </submittedName>
</protein>
<reference evidence="2 3" key="1">
    <citation type="submission" date="2020-08" db="EMBL/GenBank/DDBJ databases">
        <title>A Genomic Blueprint of the Chicken Gut Microbiome.</title>
        <authorList>
            <person name="Gilroy R."/>
            <person name="Ravi A."/>
            <person name="Getino M."/>
            <person name="Pursley I."/>
            <person name="Horton D.L."/>
            <person name="Alikhan N.-F."/>
            <person name="Baker D."/>
            <person name="Gharbi K."/>
            <person name="Hall N."/>
            <person name="Watson M."/>
            <person name="Adriaenssens E.M."/>
            <person name="Foster-Nyarko E."/>
            <person name="Jarju S."/>
            <person name="Secka A."/>
            <person name="Antonio M."/>
            <person name="Oren A."/>
            <person name="Chaudhuri R."/>
            <person name="La Ragione R.M."/>
            <person name="Hildebrand F."/>
            <person name="Pallen M.J."/>
        </authorList>
    </citation>
    <scope>NUCLEOTIDE SEQUENCE [LARGE SCALE GENOMIC DNA]</scope>
    <source>
        <strain evidence="2 3">Sa2CUA10</strain>
    </source>
</reference>
<organism evidence="2 3">
    <name type="scientific">Fictibacillus norfolkensis</name>
    <dbReference type="NCBI Taxonomy" id="2762233"/>
    <lineage>
        <taxon>Bacteria</taxon>
        <taxon>Bacillati</taxon>
        <taxon>Bacillota</taxon>
        <taxon>Bacilli</taxon>
        <taxon>Bacillales</taxon>
        <taxon>Fictibacillaceae</taxon>
        <taxon>Fictibacillus</taxon>
    </lineage>
</organism>
<comment type="caution">
    <text evidence="2">The sequence shown here is derived from an EMBL/GenBank/DDBJ whole genome shotgun (WGS) entry which is preliminary data.</text>
</comment>
<gene>
    <name evidence="2" type="ORF">H9648_03315</name>
</gene>
<dbReference type="Pfam" id="PF07883">
    <property type="entry name" value="Cupin_2"/>
    <property type="match status" value="1"/>
</dbReference>
<dbReference type="PANTHER" id="PTHR43346:SF1">
    <property type="entry name" value="QUERCETIN 2,3-DIOXYGENASE-RELATED"/>
    <property type="match status" value="1"/>
</dbReference>
<evidence type="ECO:0000313" key="2">
    <source>
        <dbReference type="EMBL" id="MBD7963071.1"/>
    </source>
</evidence>
<dbReference type="CDD" id="cd02223">
    <property type="entry name" value="cupin_Bh2720-like"/>
    <property type="match status" value="1"/>
</dbReference>
<dbReference type="InterPro" id="IPR013096">
    <property type="entry name" value="Cupin_2"/>
</dbReference>
<dbReference type="InterPro" id="IPR052538">
    <property type="entry name" value="Flavonoid_dioxygenase-like"/>
</dbReference>
<sequence>MIDLEQHGLEALYTGIIREHLLVDFYNRLANEAPNQIHKNNILYALECKRSNLNDLVSMFTAITGKQPEYQNNVLSFSSYEEGLRIAHQAELMDCERYQHDYYRCRQPHVQQILLQTYNQKCEDATRIGWLKKRVPIKLKDYGGQPFVVNIDEAAKQNKTYRTAFWTGEKLQVTLMSIGVGEDIGLEVHPTTDQFLRIEEGQGLVQMGDSPDQLDYTANVYDDFAIMIPAGKWHNLTNTGNKPIKLYAIYAPPEHPFGTVHETKAIAMAAEASE</sequence>
<dbReference type="PANTHER" id="PTHR43346">
    <property type="entry name" value="LIGAND BINDING DOMAIN PROTEIN, PUTATIVE (AFU_ORTHOLOGUE AFUA_6G14370)-RELATED"/>
    <property type="match status" value="1"/>
</dbReference>
<dbReference type="SUPFAM" id="SSF47240">
    <property type="entry name" value="Ferritin-like"/>
    <property type="match status" value="1"/>
</dbReference>
<evidence type="ECO:0000259" key="1">
    <source>
        <dbReference type="Pfam" id="PF07883"/>
    </source>
</evidence>
<dbReference type="SUPFAM" id="SSF51182">
    <property type="entry name" value="RmlC-like cupins"/>
    <property type="match status" value="1"/>
</dbReference>
<dbReference type="EMBL" id="JACSQM010000001">
    <property type="protein sequence ID" value="MBD7963071.1"/>
    <property type="molecule type" value="Genomic_DNA"/>
</dbReference>
<feature type="domain" description="Cupin type-2" evidence="1">
    <location>
        <begin position="175"/>
        <end position="250"/>
    </location>
</feature>
<dbReference type="RefSeq" id="WP_191752430.1">
    <property type="nucleotide sequence ID" value="NZ_JACSQM010000001.1"/>
</dbReference>
<dbReference type="InterPro" id="IPR009078">
    <property type="entry name" value="Ferritin-like_SF"/>
</dbReference>
<proteinExistence type="predicted"/>
<dbReference type="InterPro" id="IPR011051">
    <property type="entry name" value="RmlC_Cupin_sf"/>
</dbReference>
<dbReference type="Gene3D" id="2.60.120.10">
    <property type="entry name" value="Jelly Rolls"/>
    <property type="match status" value="1"/>
</dbReference>
<dbReference type="InterPro" id="IPR014710">
    <property type="entry name" value="RmlC-like_jellyroll"/>
</dbReference>
<name>A0ABR8SHV9_9BACL</name>
<dbReference type="Proteomes" id="UP000603641">
    <property type="component" value="Unassembled WGS sequence"/>
</dbReference>
<accession>A0ABR8SHV9</accession>